<evidence type="ECO:0000256" key="2">
    <source>
        <dbReference type="ARBA" id="ARBA00022692"/>
    </source>
</evidence>
<evidence type="ECO:0000313" key="7">
    <source>
        <dbReference type="Proteomes" id="UP000295632"/>
    </source>
</evidence>
<evidence type="ECO:0000256" key="1">
    <source>
        <dbReference type="ARBA" id="ARBA00004141"/>
    </source>
</evidence>
<protein>
    <submittedName>
        <fullName evidence="6">Energy-coupling factor transport system permease protein</fullName>
    </submittedName>
</protein>
<accession>A0A4R6TR72</accession>
<dbReference type="Pfam" id="PF02361">
    <property type="entry name" value="CbiQ"/>
    <property type="match status" value="1"/>
</dbReference>
<gene>
    <name evidence="6" type="ORF">EV213_12367</name>
</gene>
<dbReference type="PANTHER" id="PTHR33514">
    <property type="entry name" value="PROTEIN ABCI12, CHLOROPLASTIC"/>
    <property type="match status" value="1"/>
</dbReference>
<feature type="transmembrane region" description="Helical" evidence="5">
    <location>
        <begin position="68"/>
        <end position="92"/>
    </location>
</feature>
<dbReference type="InterPro" id="IPR003339">
    <property type="entry name" value="ABC/ECF_trnsptr_transmembrane"/>
</dbReference>
<dbReference type="Proteomes" id="UP000295632">
    <property type="component" value="Unassembled WGS sequence"/>
</dbReference>
<dbReference type="PANTHER" id="PTHR33514:SF13">
    <property type="entry name" value="PROTEIN ABCI12, CHLOROPLASTIC"/>
    <property type="match status" value="1"/>
</dbReference>
<dbReference type="GO" id="GO:0005886">
    <property type="term" value="C:plasma membrane"/>
    <property type="evidence" value="ECO:0007669"/>
    <property type="project" value="UniProtKB-ARBA"/>
</dbReference>
<evidence type="ECO:0000256" key="3">
    <source>
        <dbReference type="ARBA" id="ARBA00022989"/>
    </source>
</evidence>
<feature type="transmembrane region" description="Helical" evidence="5">
    <location>
        <begin position="112"/>
        <end position="138"/>
    </location>
</feature>
<sequence length="263" mass="29193">MIGAYVARDSPIHRMDPRGKIASVLMLSSLAFALDSLVSYALYAFLLVALYSVSRLPLRLVWANLRPVAWFASAAFLLHVLATREGDVLWAWQWIQISDAGLWQGSKIMLRLFFICAAGFLLPMTTSPSELIAALSFYLTPLKAIGLSPSDAALAMTIAMRYLPMLAEEAKRTSQAQLARGAGRDLSWRRPKKAIHHLQAFVIPLMIGTIRNAHALAEAIDSRGYDGTKPRTSFRPLRWTWTDSMKFTGLVLIAALTIFVRGD</sequence>
<evidence type="ECO:0000256" key="5">
    <source>
        <dbReference type="SAM" id="Phobius"/>
    </source>
</evidence>
<feature type="transmembrane region" description="Helical" evidence="5">
    <location>
        <begin position="21"/>
        <end position="48"/>
    </location>
</feature>
<keyword evidence="7" id="KW-1185">Reference proteome</keyword>
<keyword evidence="3 5" id="KW-1133">Transmembrane helix</keyword>
<organism evidence="6 7">
    <name type="scientific">Aureibacillus halotolerans</name>
    <dbReference type="NCBI Taxonomy" id="1508390"/>
    <lineage>
        <taxon>Bacteria</taxon>
        <taxon>Bacillati</taxon>
        <taxon>Bacillota</taxon>
        <taxon>Bacilli</taxon>
        <taxon>Bacillales</taxon>
        <taxon>Bacillaceae</taxon>
        <taxon>Aureibacillus</taxon>
    </lineage>
</organism>
<dbReference type="EMBL" id="SNYJ01000023">
    <property type="protein sequence ID" value="TDQ34740.1"/>
    <property type="molecule type" value="Genomic_DNA"/>
</dbReference>
<keyword evidence="2 5" id="KW-0812">Transmembrane</keyword>
<keyword evidence="4 5" id="KW-0472">Membrane</keyword>
<evidence type="ECO:0000313" key="6">
    <source>
        <dbReference type="EMBL" id="TDQ34740.1"/>
    </source>
</evidence>
<proteinExistence type="predicted"/>
<dbReference type="OrthoDB" id="8075495at2"/>
<dbReference type="AlphaFoldDB" id="A0A4R6TR72"/>
<comment type="subcellular location">
    <subcellularLocation>
        <location evidence="1">Membrane</location>
        <topology evidence="1">Multi-pass membrane protein</topology>
    </subcellularLocation>
</comment>
<comment type="caution">
    <text evidence="6">The sequence shown here is derived from an EMBL/GenBank/DDBJ whole genome shotgun (WGS) entry which is preliminary data.</text>
</comment>
<evidence type="ECO:0000256" key="4">
    <source>
        <dbReference type="ARBA" id="ARBA00023136"/>
    </source>
</evidence>
<dbReference type="RefSeq" id="WP_133582081.1">
    <property type="nucleotide sequence ID" value="NZ_SNYJ01000023.1"/>
</dbReference>
<dbReference type="CDD" id="cd16914">
    <property type="entry name" value="EcfT"/>
    <property type="match status" value="1"/>
</dbReference>
<reference evidence="6 7" key="1">
    <citation type="submission" date="2019-03" db="EMBL/GenBank/DDBJ databases">
        <title>Genomic Encyclopedia of Type Strains, Phase IV (KMG-IV): sequencing the most valuable type-strain genomes for metagenomic binning, comparative biology and taxonomic classification.</title>
        <authorList>
            <person name="Goeker M."/>
        </authorList>
    </citation>
    <scope>NUCLEOTIDE SEQUENCE [LARGE SCALE GENOMIC DNA]</scope>
    <source>
        <strain evidence="6 7">DSM 28697</strain>
    </source>
</reference>
<name>A0A4R6TR72_9BACI</name>